<dbReference type="RefSeq" id="XP_015703366.1">
    <property type="nucleotide sequence ID" value="XM_015846944.1"/>
</dbReference>
<keyword evidence="2" id="KW-0560">Oxidoreductase</keyword>
<dbReference type="AlphaFoldDB" id="A0A0A2VLY8"/>
<dbReference type="InterPro" id="IPR002347">
    <property type="entry name" value="SDR_fam"/>
</dbReference>
<dbReference type="PANTHER" id="PTHR43157">
    <property type="entry name" value="PHOSPHATIDYLINOSITOL-GLYCAN BIOSYNTHESIS CLASS F PROTEIN-RELATED"/>
    <property type="match status" value="1"/>
</dbReference>
<dbReference type="VEuPathDB" id="FungiDB:PAAG_11267"/>
<evidence type="ECO:0000313" key="3">
    <source>
        <dbReference type="EMBL" id="KGQ01879.1"/>
    </source>
</evidence>
<organism evidence="3 4">
    <name type="scientific">Paracoccidioides lutzii (strain ATCC MYA-826 / Pb01)</name>
    <name type="common">Paracoccidioides brasiliensis</name>
    <dbReference type="NCBI Taxonomy" id="502779"/>
    <lineage>
        <taxon>Eukaryota</taxon>
        <taxon>Fungi</taxon>
        <taxon>Dikarya</taxon>
        <taxon>Ascomycota</taxon>
        <taxon>Pezizomycotina</taxon>
        <taxon>Eurotiomycetes</taxon>
        <taxon>Eurotiomycetidae</taxon>
        <taxon>Onygenales</taxon>
        <taxon>Ajellomycetaceae</taxon>
        <taxon>Paracoccidioides</taxon>
    </lineage>
</organism>
<dbReference type="HOGENOM" id="CLU_2543185_0_0_1"/>
<dbReference type="OrthoDB" id="191139at2759"/>
<dbReference type="Pfam" id="PF00106">
    <property type="entry name" value="adh_short"/>
    <property type="match status" value="1"/>
</dbReference>
<dbReference type="Gene3D" id="3.40.50.720">
    <property type="entry name" value="NAD(P)-binding Rossmann-like Domain"/>
    <property type="match status" value="1"/>
</dbReference>
<evidence type="ECO:0000313" key="4">
    <source>
        <dbReference type="Proteomes" id="UP000002059"/>
    </source>
</evidence>
<reference evidence="3 4" key="1">
    <citation type="journal article" date="2011" name="PLoS Genet.">
        <title>Comparative genomic analysis of human fungal pathogens causing paracoccidioidomycosis.</title>
        <authorList>
            <person name="Desjardins C.A."/>
            <person name="Champion M.D."/>
            <person name="Holder J.W."/>
            <person name="Muszewska A."/>
            <person name="Goldberg J."/>
            <person name="Bailao A.M."/>
            <person name="Brigido M.M."/>
            <person name="Ferreira M.E."/>
            <person name="Garcia A.M."/>
            <person name="Grynberg M."/>
            <person name="Gujja S."/>
            <person name="Heiman D.I."/>
            <person name="Henn M.R."/>
            <person name="Kodira C.D."/>
            <person name="Leon-Narvaez H."/>
            <person name="Longo L.V."/>
            <person name="Ma L.J."/>
            <person name="Malavazi I."/>
            <person name="Matsuo A.L."/>
            <person name="Morais F.V."/>
            <person name="Pereira M."/>
            <person name="Rodriguez-Brito S."/>
            <person name="Sakthikumar S."/>
            <person name="Salem-Izacc S.M."/>
            <person name="Sykes S.M."/>
            <person name="Teixeira M.M."/>
            <person name="Vallejo M.C."/>
            <person name="Walter M.E."/>
            <person name="Yandava C."/>
            <person name="Young S."/>
            <person name="Zeng Q."/>
            <person name="Zucker J."/>
            <person name="Felipe M.S."/>
            <person name="Goldman G.H."/>
            <person name="Haas B.J."/>
            <person name="McEwen J.G."/>
            <person name="Nino-Vega G."/>
            <person name="Puccia R."/>
            <person name="San-Blas G."/>
            <person name="Soares C.M."/>
            <person name="Birren B.W."/>
            <person name="Cuomo C.A."/>
        </authorList>
    </citation>
    <scope>NUCLEOTIDE SEQUENCE [LARGE SCALE GENOMIC DNA]</scope>
    <source>
        <strain evidence="4">ATCC MYA-826 / Pb01</strain>
    </source>
</reference>
<name>A0A0A2VLY8_PARBA</name>
<evidence type="ECO:0000256" key="2">
    <source>
        <dbReference type="ARBA" id="ARBA00023002"/>
    </source>
</evidence>
<dbReference type="GO" id="GO:0016491">
    <property type="term" value="F:oxidoreductase activity"/>
    <property type="evidence" value="ECO:0007669"/>
    <property type="project" value="UniProtKB-KW"/>
</dbReference>
<dbReference type="GeneID" id="26970329"/>
<dbReference type="SUPFAM" id="SSF51735">
    <property type="entry name" value="NAD(P)-binding Rossmann-fold domains"/>
    <property type="match status" value="1"/>
</dbReference>
<protein>
    <submittedName>
        <fullName evidence="3">Uncharacterized protein</fullName>
    </submittedName>
</protein>
<accession>A0A0A2VLY8</accession>
<dbReference type="PANTHER" id="PTHR43157:SF31">
    <property type="entry name" value="PHOSPHATIDYLINOSITOL-GLYCAN BIOSYNTHESIS CLASS F PROTEIN"/>
    <property type="match status" value="1"/>
</dbReference>
<proteinExistence type="inferred from homology"/>
<comment type="similarity">
    <text evidence="1">Belongs to the short-chain dehydrogenases/reductases (SDR) family.</text>
</comment>
<dbReference type="KEGG" id="pbl:PAAG_11267"/>
<evidence type="ECO:0000256" key="1">
    <source>
        <dbReference type="ARBA" id="ARBA00006484"/>
    </source>
</evidence>
<keyword evidence="4" id="KW-1185">Reference proteome</keyword>
<sequence>MESKLEGKRVAISGVSSGIGVETVRAIAATGATLYLTAREEKIKTSLRKVVKPDRIHLVQMDWASLESVRNVAKEILEKTDKS</sequence>
<dbReference type="InterPro" id="IPR036291">
    <property type="entry name" value="NAD(P)-bd_dom_sf"/>
</dbReference>
<dbReference type="EMBL" id="KN293994">
    <property type="protein sequence ID" value="KGQ01879.1"/>
    <property type="molecule type" value="Genomic_DNA"/>
</dbReference>
<gene>
    <name evidence="3" type="ORF">PAAG_11267</name>
</gene>
<dbReference type="Proteomes" id="UP000002059">
    <property type="component" value="Partially assembled WGS sequence"/>
</dbReference>